<proteinExistence type="predicted"/>
<comment type="caution">
    <text evidence="2">The sequence shown here is derived from an EMBL/GenBank/DDBJ whole genome shotgun (WGS) entry which is preliminary data.</text>
</comment>
<feature type="non-terminal residue" evidence="2">
    <location>
        <position position="312"/>
    </location>
</feature>
<feature type="domain" description="MoaB/Mog" evidence="1">
    <location>
        <begin position="174"/>
        <end position="306"/>
    </location>
</feature>
<dbReference type="InterPro" id="IPR038987">
    <property type="entry name" value="MoeA-like"/>
</dbReference>
<dbReference type="SMART" id="SM00852">
    <property type="entry name" value="MoCF_biosynth"/>
    <property type="match status" value="1"/>
</dbReference>
<accession>X0YK45</accession>
<dbReference type="InterPro" id="IPR001453">
    <property type="entry name" value="MoaB/Mog_dom"/>
</dbReference>
<dbReference type="PANTHER" id="PTHR10192:SF28">
    <property type="entry name" value="MOLYBDOPTERIN MOLYBDENUMTRANSFERASE"/>
    <property type="match status" value="1"/>
</dbReference>
<dbReference type="GO" id="GO:0061599">
    <property type="term" value="F:molybdopterin molybdotransferase activity"/>
    <property type="evidence" value="ECO:0007669"/>
    <property type="project" value="TreeGrafter"/>
</dbReference>
<dbReference type="SUPFAM" id="SSF53218">
    <property type="entry name" value="Molybdenum cofactor biosynthesis proteins"/>
    <property type="match status" value="1"/>
</dbReference>
<sequence>MKKIPVEKAVGMILCHDITQIIPGKFKGPAFRRGHIVQKDDIEKLKKIGKEYLYIWLPKEGEIHEDEASLRISKAVTGENIELTEAIEGKITLKSLTRGLFKVKSELLYEINSMENITIPCLPNNFKVEKDQGLTGVRIVPLTIKEEKIEKIEKLCQKKGAVFSVKKYKKLKVAIITTGNEVYKGLIQDGFGPLLKEKFSYFGAELQGQTFCPDNIEEIKKAILQFRKQGADLIALSGGMSVDPDDLTPGAIRESGAKVVTYGVPVQPGNMFMLAYLGKTALIGIPGASLSYKNTILDIVLPRIFIGDILTK</sequence>
<dbReference type="Pfam" id="PF00994">
    <property type="entry name" value="MoCF_biosynth"/>
    <property type="match status" value="1"/>
</dbReference>
<evidence type="ECO:0000313" key="2">
    <source>
        <dbReference type="EMBL" id="GAG56474.1"/>
    </source>
</evidence>
<dbReference type="AlphaFoldDB" id="X0YK45"/>
<dbReference type="CDD" id="cd03522">
    <property type="entry name" value="MoeA_like"/>
    <property type="match status" value="1"/>
</dbReference>
<dbReference type="EMBL" id="BART01002100">
    <property type="protein sequence ID" value="GAG56474.1"/>
    <property type="molecule type" value="Genomic_DNA"/>
</dbReference>
<reference evidence="2" key="1">
    <citation type="journal article" date="2014" name="Front. Microbiol.">
        <title>High frequency of phylogenetically diverse reductive dehalogenase-homologous genes in deep subseafloor sedimentary metagenomes.</title>
        <authorList>
            <person name="Kawai M."/>
            <person name="Futagami T."/>
            <person name="Toyoda A."/>
            <person name="Takaki Y."/>
            <person name="Nishi S."/>
            <person name="Hori S."/>
            <person name="Arai W."/>
            <person name="Tsubouchi T."/>
            <person name="Morono Y."/>
            <person name="Uchiyama I."/>
            <person name="Ito T."/>
            <person name="Fujiyama A."/>
            <person name="Inagaki F."/>
            <person name="Takami H."/>
        </authorList>
    </citation>
    <scope>NUCLEOTIDE SEQUENCE</scope>
    <source>
        <strain evidence="2">Expedition CK06-06</strain>
    </source>
</reference>
<gene>
    <name evidence="2" type="ORF">S01H4_06700</name>
</gene>
<name>X0YK45_9ZZZZ</name>
<dbReference type="GO" id="GO:0005829">
    <property type="term" value="C:cytosol"/>
    <property type="evidence" value="ECO:0007669"/>
    <property type="project" value="TreeGrafter"/>
</dbReference>
<dbReference type="GO" id="GO:0006777">
    <property type="term" value="P:Mo-molybdopterin cofactor biosynthetic process"/>
    <property type="evidence" value="ECO:0007669"/>
    <property type="project" value="TreeGrafter"/>
</dbReference>
<protein>
    <recommendedName>
        <fullName evidence="1">MoaB/Mog domain-containing protein</fullName>
    </recommendedName>
</protein>
<dbReference type="InterPro" id="IPR036425">
    <property type="entry name" value="MoaB/Mog-like_dom_sf"/>
</dbReference>
<evidence type="ECO:0000259" key="1">
    <source>
        <dbReference type="SMART" id="SM00852"/>
    </source>
</evidence>
<dbReference type="PANTHER" id="PTHR10192">
    <property type="entry name" value="MOLYBDOPTERIN BIOSYNTHESIS PROTEIN"/>
    <property type="match status" value="1"/>
</dbReference>
<dbReference type="Gene3D" id="3.40.980.10">
    <property type="entry name" value="MoaB/Mog-like domain"/>
    <property type="match status" value="1"/>
</dbReference>
<organism evidence="2">
    <name type="scientific">marine sediment metagenome</name>
    <dbReference type="NCBI Taxonomy" id="412755"/>
    <lineage>
        <taxon>unclassified sequences</taxon>
        <taxon>metagenomes</taxon>
        <taxon>ecological metagenomes</taxon>
    </lineage>
</organism>